<dbReference type="EMBL" id="JAFLQZ010000001">
    <property type="protein sequence ID" value="MBO0356745.1"/>
    <property type="molecule type" value="Genomic_DNA"/>
</dbReference>
<accession>A0A939ESK4</accession>
<sequence length="123" mass="14119">MFRIINQDTIKVWEAPLSNWTAPTTAVVTNGGSYLVTLDNWASLGYGDNVFVVYSQQGHLLKQYALADFSPFPIDAYRRSISSLWWCCGIKPTTSQQIQLCFYDEEKNQKTGRYNLSTLQFEF</sequence>
<dbReference type="AlphaFoldDB" id="A0A939ESK4"/>
<evidence type="ECO:0000313" key="2">
    <source>
        <dbReference type="Proteomes" id="UP000664144"/>
    </source>
</evidence>
<organism evidence="1 2">
    <name type="scientific">Hymenobacter telluris</name>
    <dbReference type="NCBI Taxonomy" id="2816474"/>
    <lineage>
        <taxon>Bacteria</taxon>
        <taxon>Pseudomonadati</taxon>
        <taxon>Bacteroidota</taxon>
        <taxon>Cytophagia</taxon>
        <taxon>Cytophagales</taxon>
        <taxon>Hymenobacteraceae</taxon>
        <taxon>Hymenobacter</taxon>
    </lineage>
</organism>
<dbReference type="Proteomes" id="UP000664144">
    <property type="component" value="Unassembled WGS sequence"/>
</dbReference>
<comment type="caution">
    <text evidence="1">The sequence shown here is derived from an EMBL/GenBank/DDBJ whole genome shotgun (WGS) entry which is preliminary data.</text>
</comment>
<proteinExistence type="predicted"/>
<protein>
    <submittedName>
        <fullName evidence="1">Uncharacterized protein</fullName>
    </submittedName>
</protein>
<evidence type="ECO:0000313" key="1">
    <source>
        <dbReference type="EMBL" id="MBO0356745.1"/>
    </source>
</evidence>
<gene>
    <name evidence="1" type="ORF">J0X19_02190</name>
</gene>
<reference evidence="1" key="1">
    <citation type="submission" date="2021-03" db="EMBL/GenBank/DDBJ databases">
        <authorList>
            <person name="Kim M.K."/>
        </authorList>
    </citation>
    <scope>NUCLEOTIDE SEQUENCE</scope>
    <source>
        <strain evidence="1">BT186</strain>
    </source>
</reference>
<dbReference type="RefSeq" id="WP_206980333.1">
    <property type="nucleotide sequence ID" value="NZ_JAFLQZ010000001.1"/>
</dbReference>
<keyword evidence="2" id="KW-1185">Reference proteome</keyword>
<name>A0A939ESK4_9BACT</name>